<reference evidence="2 3" key="1">
    <citation type="journal article" date="2012" name="Eukaryot. Cell">
        <title>Draft genome sequence of Wickerhamomyces ciferrii NRRL Y-1031 F-60-10.</title>
        <authorList>
            <person name="Schneider J."/>
            <person name="Andrea H."/>
            <person name="Blom J."/>
            <person name="Jaenicke S."/>
            <person name="Ruckert C."/>
            <person name="Schorsch C."/>
            <person name="Szczepanowski R."/>
            <person name="Farwick M."/>
            <person name="Goesmann A."/>
            <person name="Puhler A."/>
            <person name="Schaffer S."/>
            <person name="Tauch A."/>
            <person name="Kohler T."/>
            <person name="Brinkrolf K."/>
        </authorList>
    </citation>
    <scope>NUCLEOTIDE SEQUENCE [LARGE SCALE GENOMIC DNA]</scope>
    <source>
        <strain evidence="3">ATCC 14091 / BCRC 22168 / CBS 111 / JCM 3599 / NBRC 0793 / NRRL Y-1031 F-60-10</strain>
    </source>
</reference>
<dbReference type="InParanoid" id="K0KR43"/>
<dbReference type="HOGENOM" id="CLU_061030_0_0_1"/>
<dbReference type="AlphaFoldDB" id="K0KR43"/>
<protein>
    <submittedName>
        <fullName evidence="2">Uncharacterized protein</fullName>
    </submittedName>
</protein>
<organism evidence="2 3">
    <name type="scientific">Wickerhamomyces ciferrii (strain ATCC 14091 / BCRC 22168 / CBS 111 / JCM 3599 / NBRC 0793 / NRRL Y-1031 F-60-10)</name>
    <name type="common">Yeast</name>
    <name type="synonym">Pichia ciferrii</name>
    <dbReference type="NCBI Taxonomy" id="1206466"/>
    <lineage>
        <taxon>Eukaryota</taxon>
        <taxon>Fungi</taxon>
        <taxon>Dikarya</taxon>
        <taxon>Ascomycota</taxon>
        <taxon>Saccharomycotina</taxon>
        <taxon>Saccharomycetes</taxon>
        <taxon>Phaffomycetales</taxon>
        <taxon>Wickerhamomycetaceae</taxon>
        <taxon>Wickerhamomyces</taxon>
    </lineage>
</organism>
<feature type="region of interest" description="Disordered" evidence="1">
    <location>
        <begin position="1"/>
        <end position="20"/>
    </location>
</feature>
<proteinExistence type="predicted"/>
<evidence type="ECO:0000313" key="2">
    <source>
        <dbReference type="EMBL" id="CCH45616.1"/>
    </source>
</evidence>
<accession>K0KR43</accession>
<feature type="compositionally biased region" description="Polar residues" evidence="1">
    <location>
        <begin position="7"/>
        <end position="20"/>
    </location>
</feature>
<sequence length="378" mass="44923">MFDRLSSFKNGNQETTTQTSNINDEIELNISRYDAIEYFQTLSIEELNENFEIHCVPFKGFFKKGGIVRCESKKFCSLLLNDGISPIFKADQIFDIVCFNPFGYERCALEFRAKYQSNWSEREIKFMKTIGHYFNIIIMKKKNTTLDDVISDLKLKVNHAMDQRIIFPNDHRDQEPLYFMYNVSGMNFYRNFESLSKIIHMIDLYKPRIESHPWESFTLIKVVPKLYHHYDVDVDGNESNSNFYLQYHELDYNKPNEIFFFINSTDEIHDTHYKKIIKPIDSTNSLHDVYYELKSCKEMLIQILEEGFQNWFFYLQELLINKHLNIEENIERRPSYVELSSEIHSDSNISEFIQVGYRLDLSNDCTSPDSLPSYDEIS</sequence>
<evidence type="ECO:0000313" key="3">
    <source>
        <dbReference type="Proteomes" id="UP000009328"/>
    </source>
</evidence>
<dbReference type="Proteomes" id="UP000009328">
    <property type="component" value="Unassembled WGS sequence"/>
</dbReference>
<gene>
    <name evidence="2" type="ORF">BN7_5199</name>
</gene>
<name>K0KR43_WICCF</name>
<keyword evidence="3" id="KW-1185">Reference proteome</keyword>
<evidence type="ECO:0000256" key="1">
    <source>
        <dbReference type="SAM" id="MobiDB-lite"/>
    </source>
</evidence>
<dbReference type="EMBL" id="CAIF01000203">
    <property type="protein sequence ID" value="CCH45616.1"/>
    <property type="molecule type" value="Genomic_DNA"/>
</dbReference>
<comment type="caution">
    <text evidence="2">The sequence shown here is derived from an EMBL/GenBank/DDBJ whole genome shotgun (WGS) entry which is preliminary data.</text>
</comment>